<reference evidence="2" key="1">
    <citation type="journal article" date="2023" name="Nat. Plants">
        <title>Single-cell RNA sequencing provides a high-resolution roadmap for understanding the multicellular compartmentation of specialized metabolism.</title>
        <authorList>
            <person name="Sun S."/>
            <person name="Shen X."/>
            <person name="Li Y."/>
            <person name="Li Y."/>
            <person name="Wang S."/>
            <person name="Li R."/>
            <person name="Zhang H."/>
            <person name="Shen G."/>
            <person name="Guo B."/>
            <person name="Wei J."/>
            <person name="Xu J."/>
            <person name="St-Pierre B."/>
            <person name="Chen S."/>
            <person name="Sun C."/>
        </authorList>
    </citation>
    <scope>NUCLEOTIDE SEQUENCE [LARGE SCALE GENOMIC DNA]</scope>
</reference>
<organism evidence="1 2">
    <name type="scientific">Catharanthus roseus</name>
    <name type="common">Madagascar periwinkle</name>
    <name type="synonym">Vinca rosea</name>
    <dbReference type="NCBI Taxonomy" id="4058"/>
    <lineage>
        <taxon>Eukaryota</taxon>
        <taxon>Viridiplantae</taxon>
        <taxon>Streptophyta</taxon>
        <taxon>Embryophyta</taxon>
        <taxon>Tracheophyta</taxon>
        <taxon>Spermatophyta</taxon>
        <taxon>Magnoliopsida</taxon>
        <taxon>eudicotyledons</taxon>
        <taxon>Gunneridae</taxon>
        <taxon>Pentapetalae</taxon>
        <taxon>asterids</taxon>
        <taxon>lamiids</taxon>
        <taxon>Gentianales</taxon>
        <taxon>Apocynaceae</taxon>
        <taxon>Rauvolfioideae</taxon>
        <taxon>Vinceae</taxon>
        <taxon>Catharanthinae</taxon>
        <taxon>Catharanthus</taxon>
    </lineage>
</organism>
<evidence type="ECO:0000313" key="2">
    <source>
        <dbReference type="Proteomes" id="UP001060085"/>
    </source>
</evidence>
<accession>A0ACC0BFY0</accession>
<gene>
    <name evidence="1" type="ORF">M9H77_11948</name>
</gene>
<evidence type="ECO:0000313" key="1">
    <source>
        <dbReference type="EMBL" id="KAI5671584.1"/>
    </source>
</evidence>
<dbReference type="EMBL" id="CM044703">
    <property type="protein sequence ID" value="KAI5671584.1"/>
    <property type="molecule type" value="Genomic_DNA"/>
</dbReference>
<proteinExistence type="predicted"/>
<keyword evidence="2" id="KW-1185">Reference proteome</keyword>
<dbReference type="Proteomes" id="UP001060085">
    <property type="component" value="Linkage Group LG03"/>
</dbReference>
<comment type="caution">
    <text evidence="1">The sequence shown here is derived from an EMBL/GenBank/DDBJ whole genome shotgun (WGS) entry which is preliminary data.</text>
</comment>
<sequence length="227" mass="26329">MKNANIGRGENVEEGGSSRGRTWKEKRMSSGVRAPERLLHHMIIPNVSHKSSITNMHSFVMLALHKHRRMNFGYMALEHMLATQTSSTKCLTYGYFLTKVFQYFILNLVGVGDPIGAIKIYNKYTFKRMSFEKNEEEQKMHKRSLKGNLQRSKRSLKTTRVYEDEVIELNTLKTRRINKRSTFGVSSLHSQKEKDLGDEGKMKEKRSSPSKIKSLKTLKTYVYVRVC</sequence>
<name>A0ACC0BFY0_CATRO</name>
<protein>
    <submittedName>
        <fullName evidence="1">Uncharacterized protein</fullName>
    </submittedName>
</protein>